<evidence type="ECO:0000313" key="1">
    <source>
        <dbReference type="EMBL" id="TCS71781.1"/>
    </source>
</evidence>
<evidence type="ECO:0008006" key="3">
    <source>
        <dbReference type="Google" id="ProtNLM"/>
    </source>
</evidence>
<dbReference type="Proteomes" id="UP000295135">
    <property type="component" value="Unassembled WGS sequence"/>
</dbReference>
<comment type="caution">
    <text evidence="1">The sequence shown here is derived from an EMBL/GenBank/DDBJ whole genome shotgun (WGS) entry which is preliminary data.</text>
</comment>
<keyword evidence="2" id="KW-1185">Reference proteome</keyword>
<protein>
    <recommendedName>
        <fullName evidence="3">EcoEI R protein C-terminal domain-containing protein</fullName>
    </recommendedName>
</protein>
<evidence type="ECO:0000313" key="2">
    <source>
        <dbReference type="Proteomes" id="UP000295135"/>
    </source>
</evidence>
<sequence>MMRGHVPYSLPPLPLGVGWGEGGKVHQLFGDKLNAIIGELNETSAA</sequence>
<organism evidence="1 2">
    <name type="scientific">Sulfuritortus calidifontis</name>
    <dbReference type="NCBI Taxonomy" id="1914471"/>
    <lineage>
        <taxon>Bacteria</taxon>
        <taxon>Pseudomonadati</taxon>
        <taxon>Pseudomonadota</taxon>
        <taxon>Betaproteobacteria</taxon>
        <taxon>Nitrosomonadales</taxon>
        <taxon>Thiobacillaceae</taxon>
        <taxon>Sulfuritortus</taxon>
    </lineage>
</organism>
<gene>
    <name evidence="1" type="ORF">EDC61_108124</name>
</gene>
<proteinExistence type="predicted"/>
<dbReference type="EMBL" id="SLZY01000008">
    <property type="protein sequence ID" value="TCS71781.1"/>
    <property type="molecule type" value="Genomic_DNA"/>
</dbReference>
<reference evidence="1 2" key="1">
    <citation type="submission" date="2019-03" db="EMBL/GenBank/DDBJ databases">
        <title>Genomic Encyclopedia of Type Strains, Phase IV (KMG-IV): sequencing the most valuable type-strain genomes for metagenomic binning, comparative biology and taxonomic classification.</title>
        <authorList>
            <person name="Goeker M."/>
        </authorList>
    </citation>
    <scope>NUCLEOTIDE SEQUENCE [LARGE SCALE GENOMIC DNA]</scope>
    <source>
        <strain evidence="1 2">DSM 103923</strain>
    </source>
</reference>
<accession>A0A4R3JV56</accession>
<dbReference type="AlphaFoldDB" id="A0A4R3JV56"/>
<name>A0A4R3JV56_9PROT</name>